<dbReference type="EMBL" id="SJPS01000016">
    <property type="protein sequence ID" value="TWU20330.1"/>
    <property type="molecule type" value="Genomic_DNA"/>
</dbReference>
<evidence type="ECO:0000256" key="3">
    <source>
        <dbReference type="ARBA" id="ARBA00022475"/>
    </source>
</evidence>
<comment type="subcellular location">
    <subcellularLocation>
        <location evidence="1">Cell membrane</location>
        <topology evidence="1">Multi-pass membrane protein</topology>
    </subcellularLocation>
</comment>
<dbReference type="OrthoDB" id="9811198at2"/>
<dbReference type="RefSeq" id="WP_146453182.1">
    <property type="nucleotide sequence ID" value="NZ_SJPS01000016.1"/>
</dbReference>
<keyword evidence="4 7" id="KW-0812">Transmembrane</keyword>
<gene>
    <name evidence="9" type="ORF">Pla144_49770</name>
</gene>
<keyword evidence="5 7" id="KW-1133">Transmembrane helix</keyword>
<evidence type="ECO:0000256" key="4">
    <source>
        <dbReference type="ARBA" id="ARBA00022692"/>
    </source>
</evidence>
<keyword evidence="3" id="KW-1003">Cell membrane</keyword>
<evidence type="ECO:0000256" key="5">
    <source>
        <dbReference type="ARBA" id="ARBA00022989"/>
    </source>
</evidence>
<dbReference type="InterPro" id="IPR003416">
    <property type="entry name" value="MgtC/SapB/SrpB/YhiD_fam"/>
</dbReference>
<comment type="similarity">
    <text evidence="2">Belongs to the MgtC/SapB family.</text>
</comment>
<evidence type="ECO:0000256" key="6">
    <source>
        <dbReference type="ARBA" id="ARBA00023136"/>
    </source>
</evidence>
<dbReference type="Pfam" id="PF02308">
    <property type="entry name" value="MgtC"/>
    <property type="match status" value="1"/>
</dbReference>
<feature type="transmembrane region" description="Helical" evidence="7">
    <location>
        <begin position="53"/>
        <end position="73"/>
    </location>
</feature>
<evidence type="ECO:0000256" key="2">
    <source>
        <dbReference type="ARBA" id="ARBA00009298"/>
    </source>
</evidence>
<keyword evidence="6 7" id="KW-0472">Membrane</keyword>
<evidence type="ECO:0000313" key="9">
    <source>
        <dbReference type="EMBL" id="TWU20330.1"/>
    </source>
</evidence>
<dbReference type="PANTHER" id="PTHR33778">
    <property type="entry name" value="PROTEIN MGTC"/>
    <property type="match status" value="1"/>
</dbReference>
<accession>A0A5C6C6R7</accession>
<comment type="caution">
    <text evidence="9">The sequence shown here is derived from an EMBL/GenBank/DDBJ whole genome shotgun (WGS) entry which is preliminary data.</text>
</comment>
<feature type="transmembrane region" description="Helical" evidence="7">
    <location>
        <begin position="128"/>
        <end position="148"/>
    </location>
</feature>
<keyword evidence="10" id="KW-1185">Reference proteome</keyword>
<evidence type="ECO:0000313" key="10">
    <source>
        <dbReference type="Proteomes" id="UP000318437"/>
    </source>
</evidence>
<proteinExistence type="inferred from homology"/>
<feature type="domain" description="MgtC/SapB/SrpB/YhiD N-terminal" evidence="8">
    <location>
        <begin position="25"/>
        <end position="150"/>
    </location>
</feature>
<dbReference type="Proteomes" id="UP000318437">
    <property type="component" value="Unassembled WGS sequence"/>
</dbReference>
<evidence type="ECO:0000256" key="7">
    <source>
        <dbReference type="SAM" id="Phobius"/>
    </source>
</evidence>
<protein>
    <submittedName>
        <fullName evidence="9">Putative Mg(2+) transport ATPase</fullName>
    </submittedName>
</protein>
<dbReference type="InterPro" id="IPR049177">
    <property type="entry name" value="MgtC_SapB_SrpB_YhiD_N"/>
</dbReference>
<dbReference type="GO" id="GO:0005886">
    <property type="term" value="C:plasma membrane"/>
    <property type="evidence" value="ECO:0007669"/>
    <property type="project" value="UniProtKB-SubCell"/>
</dbReference>
<name>A0A5C6C6R7_9BACT</name>
<feature type="transmembrane region" description="Helical" evidence="7">
    <location>
        <begin position="79"/>
        <end position="97"/>
    </location>
</feature>
<organism evidence="9 10">
    <name type="scientific">Bythopirellula polymerisocia</name>
    <dbReference type="NCBI Taxonomy" id="2528003"/>
    <lineage>
        <taxon>Bacteria</taxon>
        <taxon>Pseudomonadati</taxon>
        <taxon>Planctomycetota</taxon>
        <taxon>Planctomycetia</taxon>
        <taxon>Pirellulales</taxon>
        <taxon>Lacipirellulaceae</taxon>
        <taxon>Bythopirellula</taxon>
    </lineage>
</organism>
<reference evidence="9 10" key="1">
    <citation type="submission" date="2019-02" db="EMBL/GenBank/DDBJ databases">
        <title>Deep-cultivation of Planctomycetes and their phenomic and genomic characterization uncovers novel biology.</title>
        <authorList>
            <person name="Wiegand S."/>
            <person name="Jogler M."/>
            <person name="Boedeker C."/>
            <person name="Pinto D."/>
            <person name="Vollmers J."/>
            <person name="Rivas-Marin E."/>
            <person name="Kohn T."/>
            <person name="Peeters S.H."/>
            <person name="Heuer A."/>
            <person name="Rast P."/>
            <person name="Oberbeckmann S."/>
            <person name="Bunk B."/>
            <person name="Jeske O."/>
            <person name="Meyerdierks A."/>
            <person name="Storesund J.E."/>
            <person name="Kallscheuer N."/>
            <person name="Luecker S."/>
            <person name="Lage O.M."/>
            <person name="Pohl T."/>
            <person name="Merkel B.J."/>
            <person name="Hornburger P."/>
            <person name="Mueller R.-W."/>
            <person name="Bruemmer F."/>
            <person name="Labrenz M."/>
            <person name="Spormann A.M."/>
            <person name="Op Den Camp H."/>
            <person name="Overmann J."/>
            <person name="Amann R."/>
            <person name="Jetten M.S.M."/>
            <person name="Mascher T."/>
            <person name="Medema M.H."/>
            <person name="Devos D.P."/>
            <person name="Kaster A.-K."/>
            <person name="Ovreas L."/>
            <person name="Rohde M."/>
            <person name="Galperin M.Y."/>
            <person name="Jogler C."/>
        </authorList>
    </citation>
    <scope>NUCLEOTIDE SEQUENCE [LARGE SCALE GENOMIC DNA]</scope>
    <source>
        <strain evidence="9 10">Pla144</strain>
    </source>
</reference>
<dbReference type="AlphaFoldDB" id="A0A5C6C6R7"/>
<dbReference type="PRINTS" id="PR01837">
    <property type="entry name" value="MGTCSAPBPROT"/>
</dbReference>
<sequence>MIETSLLLSALQFDVTTFVDDTIRLALAILLGSIVGAERQLAGQSAGLRTHVMVALGSAVFTLAGIATAGGNLYQVTRVVQGVAAGVGFLGAGAILRQNGDAKVRGLTTAGSIWVAAAMGTSAGLGEYALAASATIASLTVLVILRSLSRRLDDYAKRHEPRD</sequence>
<evidence type="ECO:0000259" key="8">
    <source>
        <dbReference type="Pfam" id="PF02308"/>
    </source>
</evidence>
<evidence type="ECO:0000256" key="1">
    <source>
        <dbReference type="ARBA" id="ARBA00004651"/>
    </source>
</evidence>
<dbReference type="PANTHER" id="PTHR33778:SF1">
    <property type="entry name" value="MAGNESIUM TRANSPORTER YHID-RELATED"/>
    <property type="match status" value="1"/>
</dbReference>